<organism evidence="8 9">
    <name type="scientific">Lacrimispora saccharolytica (strain ATCC 35040 / DSM 2544 / NRCC 2533 / WM1)</name>
    <name type="common">Clostridium saccharolyticum</name>
    <dbReference type="NCBI Taxonomy" id="610130"/>
    <lineage>
        <taxon>Bacteria</taxon>
        <taxon>Bacillati</taxon>
        <taxon>Bacillota</taxon>
        <taxon>Clostridia</taxon>
        <taxon>Lachnospirales</taxon>
        <taxon>Lachnospiraceae</taxon>
        <taxon>Lacrimispora</taxon>
    </lineage>
</organism>
<protein>
    <submittedName>
        <fullName evidence="8">MATE efflux family protein</fullName>
    </submittedName>
</protein>
<proteinExistence type="predicted"/>
<evidence type="ECO:0000313" key="9">
    <source>
        <dbReference type="Proteomes" id="UP000001662"/>
    </source>
</evidence>
<dbReference type="HOGENOM" id="CLU_012893_5_0_9"/>
<dbReference type="PANTHER" id="PTHR43549">
    <property type="entry name" value="MULTIDRUG RESISTANCE PROTEIN YPNP-RELATED"/>
    <property type="match status" value="1"/>
</dbReference>
<evidence type="ECO:0000256" key="1">
    <source>
        <dbReference type="ARBA" id="ARBA00004651"/>
    </source>
</evidence>
<dbReference type="PaxDb" id="610130-Closa_1013"/>
<feature type="transmembrane region" description="Helical" evidence="7">
    <location>
        <begin position="293"/>
        <end position="315"/>
    </location>
</feature>
<evidence type="ECO:0000256" key="2">
    <source>
        <dbReference type="ARBA" id="ARBA00022448"/>
    </source>
</evidence>
<dbReference type="GO" id="GO:0042910">
    <property type="term" value="F:xenobiotic transmembrane transporter activity"/>
    <property type="evidence" value="ECO:0007669"/>
    <property type="project" value="InterPro"/>
</dbReference>
<keyword evidence="6 7" id="KW-0472">Membrane</keyword>
<feature type="transmembrane region" description="Helical" evidence="7">
    <location>
        <begin position="149"/>
        <end position="170"/>
    </location>
</feature>
<dbReference type="PIRSF" id="PIRSF006603">
    <property type="entry name" value="DinF"/>
    <property type="match status" value="1"/>
</dbReference>
<reference evidence="8" key="1">
    <citation type="submission" date="2010-07" db="EMBL/GenBank/DDBJ databases">
        <title>Complete sequence of Clostridium saccharolyticum WM1.</title>
        <authorList>
            <consortium name="US DOE Joint Genome Institute"/>
            <person name="Lucas S."/>
            <person name="Copeland A."/>
            <person name="Lapidus A."/>
            <person name="Cheng J.-F."/>
            <person name="Bruce D."/>
            <person name="Goodwin L."/>
            <person name="Pitluck S."/>
            <person name="Chertkov O."/>
            <person name="Detter J.C."/>
            <person name="Han C."/>
            <person name="Tapia R."/>
            <person name="Land M."/>
            <person name="Hauser L."/>
            <person name="Chang Y.-J."/>
            <person name="Jeffries C."/>
            <person name="Kyrpides N."/>
            <person name="Ivanova N."/>
            <person name="Mikhailova N."/>
            <person name="Mouttaki H."/>
            <person name="Lin L."/>
            <person name="Zhou J."/>
            <person name="Hemme C.L."/>
            <person name="Woyke T."/>
        </authorList>
    </citation>
    <scope>NUCLEOTIDE SEQUENCE [LARGE SCALE GENOMIC DNA]</scope>
    <source>
        <strain evidence="8">WM1</strain>
    </source>
</reference>
<evidence type="ECO:0000256" key="3">
    <source>
        <dbReference type="ARBA" id="ARBA00022475"/>
    </source>
</evidence>
<dbReference type="Proteomes" id="UP000001662">
    <property type="component" value="Chromosome"/>
</dbReference>
<feature type="transmembrane region" description="Helical" evidence="7">
    <location>
        <begin position="177"/>
        <end position="197"/>
    </location>
</feature>
<evidence type="ECO:0000256" key="7">
    <source>
        <dbReference type="SAM" id="Phobius"/>
    </source>
</evidence>
<accession>D9R6X4</accession>
<dbReference type="EMBL" id="CP002109">
    <property type="protein sequence ID" value="ADL03630.1"/>
    <property type="molecule type" value="Genomic_DNA"/>
</dbReference>
<dbReference type="InterPro" id="IPR048279">
    <property type="entry name" value="MdtK-like"/>
</dbReference>
<dbReference type="RefSeq" id="WP_013271725.1">
    <property type="nucleotide sequence ID" value="NC_014376.1"/>
</dbReference>
<dbReference type="GO" id="GO:0005886">
    <property type="term" value="C:plasma membrane"/>
    <property type="evidence" value="ECO:0007669"/>
    <property type="project" value="UniProtKB-SubCell"/>
</dbReference>
<feature type="transmembrane region" description="Helical" evidence="7">
    <location>
        <begin position="396"/>
        <end position="419"/>
    </location>
</feature>
<dbReference type="GO" id="GO:0015297">
    <property type="term" value="F:antiporter activity"/>
    <property type="evidence" value="ECO:0007669"/>
    <property type="project" value="InterPro"/>
</dbReference>
<keyword evidence="4 7" id="KW-0812">Transmembrane</keyword>
<feature type="transmembrane region" description="Helical" evidence="7">
    <location>
        <begin position="327"/>
        <end position="347"/>
    </location>
</feature>
<dbReference type="InterPro" id="IPR002528">
    <property type="entry name" value="MATE_fam"/>
</dbReference>
<feature type="transmembrane region" description="Helical" evidence="7">
    <location>
        <begin position="248"/>
        <end position="273"/>
    </location>
</feature>
<comment type="subcellular location">
    <subcellularLocation>
        <location evidence="1">Cell membrane</location>
        <topology evidence="1">Multi-pass membrane protein</topology>
    </subcellularLocation>
</comment>
<dbReference type="PANTHER" id="PTHR43549:SF3">
    <property type="entry name" value="MULTIDRUG RESISTANCE PROTEIN YPNP-RELATED"/>
    <property type="match status" value="1"/>
</dbReference>
<keyword evidence="3" id="KW-1003">Cell membrane</keyword>
<keyword evidence="5 7" id="KW-1133">Transmembrane helix</keyword>
<dbReference type="AlphaFoldDB" id="D9R6X4"/>
<dbReference type="InterPro" id="IPR052031">
    <property type="entry name" value="Membrane_Transporter-Flippase"/>
</dbReference>
<dbReference type="NCBIfam" id="TIGR00797">
    <property type="entry name" value="matE"/>
    <property type="match status" value="1"/>
</dbReference>
<evidence type="ECO:0000313" key="8">
    <source>
        <dbReference type="EMBL" id="ADL03630.1"/>
    </source>
</evidence>
<feature type="transmembrane region" description="Helical" evidence="7">
    <location>
        <begin position="69"/>
        <end position="92"/>
    </location>
</feature>
<dbReference type="STRING" id="610130.Closa_1013"/>
<evidence type="ECO:0000256" key="4">
    <source>
        <dbReference type="ARBA" id="ARBA00022692"/>
    </source>
</evidence>
<dbReference type="eggNOG" id="COG0534">
    <property type="taxonomic scope" value="Bacteria"/>
</dbReference>
<gene>
    <name evidence="8" type="ordered locus">Closa_1013</name>
</gene>
<dbReference type="KEGG" id="csh:Closa_1013"/>
<evidence type="ECO:0000256" key="6">
    <source>
        <dbReference type="ARBA" id="ARBA00023136"/>
    </source>
</evidence>
<name>D9R6X4_LACSW</name>
<keyword evidence="9" id="KW-1185">Reference proteome</keyword>
<feature type="transmembrane region" description="Helical" evidence="7">
    <location>
        <begin position="425"/>
        <end position="447"/>
    </location>
</feature>
<keyword evidence="2" id="KW-0813">Transport</keyword>
<sequence>MNQNAVTTETLKQNQITEGVIWKQLLLFFFPILFGTFFQQLYNTADAVIVGRFVGKEALAAVGGPTGPLINLLIGFFIGLSSGAGVIISQFYGARQEGQVSRAVHTAMAFSILCGAILMGVGILAAPYALLAMGTPDDILQYAVLYMRIYFAGVIPNLVYNMGAGILRAIGDSKKPLYFLIASCFTNVVLDILFVVYGHMGVMGAALATIISQMVSAVLVILVLIRTRESYHLVPKDIRIDRDMLQRIIRIGFPAGLQSVMYSSSNIIIQSSVNALGTDTIAAWTAYGKIDSVFWMIISAFGISITTFVGQNYGAGKKDRIYKGIRVCMIMSFASAAVLSVLLYTFGNYVYLLFTTDEAVIQKGTQILRYLAPTFFTYVCIEIYSGSLRGAGDCWIPMILTSLGVCALRVVWICVAVPLRPTMETIIFSYPLTWATTSLLFIVYFNWFGKLRRKQFPARIKKKIS</sequence>
<feature type="transmembrane region" description="Helical" evidence="7">
    <location>
        <begin position="367"/>
        <end position="384"/>
    </location>
</feature>
<evidence type="ECO:0000256" key="5">
    <source>
        <dbReference type="ARBA" id="ARBA00022989"/>
    </source>
</evidence>
<dbReference type="Pfam" id="PF01554">
    <property type="entry name" value="MatE"/>
    <property type="match status" value="2"/>
</dbReference>
<feature type="transmembrane region" description="Helical" evidence="7">
    <location>
        <begin position="104"/>
        <end position="129"/>
    </location>
</feature>
<feature type="transmembrane region" description="Helical" evidence="7">
    <location>
        <begin position="203"/>
        <end position="227"/>
    </location>
</feature>
<dbReference type="CDD" id="cd13138">
    <property type="entry name" value="MATE_yoeA_like"/>
    <property type="match status" value="1"/>
</dbReference>
<dbReference type="OrthoDB" id="9776324at2"/>
<feature type="transmembrane region" description="Helical" evidence="7">
    <location>
        <begin position="20"/>
        <end position="38"/>
    </location>
</feature>